<dbReference type="Gene3D" id="1.10.760.10">
    <property type="entry name" value="Cytochrome c-like domain"/>
    <property type="match status" value="1"/>
</dbReference>
<dbReference type="GO" id="GO:0020037">
    <property type="term" value="F:heme binding"/>
    <property type="evidence" value="ECO:0007669"/>
    <property type="project" value="InterPro"/>
</dbReference>
<dbReference type="GO" id="GO:0009055">
    <property type="term" value="F:electron transfer activity"/>
    <property type="evidence" value="ECO:0007669"/>
    <property type="project" value="InterPro"/>
</dbReference>
<evidence type="ECO:0000256" key="3">
    <source>
        <dbReference type="ARBA" id="ARBA00023004"/>
    </source>
</evidence>
<proteinExistence type="predicted"/>
<keyword evidence="3" id="KW-0408">Iron</keyword>
<dbReference type="Pfam" id="PF00034">
    <property type="entry name" value="Cytochrom_C"/>
    <property type="match status" value="1"/>
</dbReference>
<organism evidence="5">
    <name type="scientific">hydrothermal vent metagenome</name>
    <dbReference type="NCBI Taxonomy" id="652676"/>
    <lineage>
        <taxon>unclassified sequences</taxon>
        <taxon>metagenomes</taxon>
        <taxon>ecological metagenomes</taxon>
    </lineage>
</organism>
<dbReference type="PROSITE" id="PS51007">
    <property type="entry name" value="CYTC"/>
    <property type="match status" value="1"/>
</dbReference>
<dbReference type="InterPro" id="IPR009056">
    <property type="entry name" value="Cyt_c-like_dom"/>
</dbReference>
<dbReference type="AlphaFoldDB" id="A0A1W1CPS7"/>
<accession>A0A1W1CPS7</accession>
<name>A0A1W1CPS7_9ZZZZ</name>
<evidence type="ECO:0000259" key="4">
    <source>
        <dbReference type="PROSITE" id="PS51007"/>
    </source>
</evidence>
<evidence type="ECO:0000256" key="1">
    <source>
        <dbReference type="ARBA" id="ARBA00022617"/>
    </source>
</evidence>
<gene>
    <name evidence="5" type="ORF">MNB_SV-13-1565</name>
</gene>
<feature type="domain" description="Cytochrome c" evidence="4">
    <location>
        <begin position="21"/>
        <end position="108"/>
    </location>
</feature>
<dbReference type="InterPro" id="IPR036909">
    <property type="entry name" value="Cyt_c-like_dom_sf"/>
</dbReference>
<dbReference type="EMBL" id="FPHM01000112">
    <property type="protein sequence ID" value="SFV67779.1"/>
    <property type="molecule type" value="Genomic_DNA"/>
</dbReference>
<evidence type="ECO:0000256" key="2">
    <source>
        <dbReference type="ARBA" id="ARBA00022723"/>
    </source>
</evidence>
<sequence>MKKLLWIFFPFLLFGQEAFISYSEYGQMLYQNPRGISCVQCHGKNGEGISIIKYKEGDKLKELRGADIRNMNLISMQKALNAYHKVMPRYYLTNKEIEAIYDYLKVKNSF</sequence>
<keyword evidence="2" id="KW-0479">Metal-binding</keyword>
<evidence type="ECO:0000313" key="5">
    <source>
        <dbReference type="EMBL" id="SFV67779.1"/>
    </source>
</evidence>
<dbReference type="GO" id="GO:0046872">
    <property type="term" value="F:metal ion binding"/>
    <property type="evidence" value="ECO:0007669"/>
    <property type="project" value="UniProtKB-KW"/>
</dbReference>
<dbReference type="SUPFAM" id="SSF46626">
    <property type="entry name" value="Cytochrome c"/>
    <property type="match status" value="1"/>
</dbReference>
<protein>
    <recommendedName>
        <fullName evidence="4">Cytochrome c domain-containing protein</fullName>
    </recommendedName>
</protein>
<keyword evidence="1" id="KW-0349">Heme</keyword>
<reference evidence="5" key="1">
    <citation type="submission" date="2016-10" db="EMBL/GenBank/DDBJ databases">
        <authorList>
            <person name="de Groot N.N."/>
        </authorList>
    </citation>
    <scope>NUCLEOTIDE SEQUENCE</scope>
</reference>